<keyword evidence="3" id="KW-0804">Transcription</keyword>
<keyword evidence="6" id="KW-1185">Reference proteome</keyword>
<protein>
    <submittedName>
        <fullName evidence="5">Winged helix-turn-helix transcriptional regulator</fullName>
    </submittedName>
</protein>
<proteinExistence type="predicted"/>
<dbReference type="PROSITE" id="PS51118">
    <property type="entry name" value="HTH_HXLR"/>
    <property type="match status" value="1"/>
</dbReference>
<name>A0ABW0MA72_9BURK</name>
<gene>
    <name evidence="5" type="ORF">ACFPM8_13920</name>
</gene>
<dbReference type="InterPro" id="IPR036390">
    <property type="entry name" value="WH_DNA-bd_sf"/>
</dbReference>
<dbReference type="Gene3D" id="1.10.10.10">
    <property type="entry name" value="Winged helix-like DNA-binding domain superfamily/Winged helix DNA-binding domain"/>
    <property type="match status" value="1"/>
</dbReference>
<dbReference type="PANTHER" id="PTHR33204">
    <property type="entry name" value="TRANSCRIPTIONAL REGULATOR, MARR FAMILY"/>
    <property type="match status" value="1"/>
</dbReference>
<dbReference type="EMBL" id="JBHSMT010000026">
    <property type="protein sequence ID" value="MFC5475054.1"/>
    <property type="molecule type" value="Genomic_DNA"/>
</dbReference>
<evidence type="ECO:0000259" key="4">
    <source>
        <dbReference type="PROSITE" id="PS51118"/>
    </source>
</evidence>
<keyword evidence="1" id="KW-0805">Transcription regulation</keyword>
<dbReference type="Proteomes" id="UP001596045">
    <property type="component" value="Unassembled WGS sequence"/>
</dbReference>
<dbReference type="InterPro" id="IPR002577">
    <property type="entry name" value="HTH_HxlR"/>
</dbReference>
<dbReference type="PANTHER" id="PTHR33204:SF37">
    <property type="entry name" value="HTH-TYPE TRANSCRIPTIONAL REGULATOR YODB"/>
    <property type="match status" value="1"/>
</dbReference>
<evidence type="ECO:0000313" key="5">
    <source>
        <dbReference type="EMBL" id="MFC5475054.1"/>
    </source>
</evidence>
<accession>A0ABW0MA72</accession>
<comment type="caution">
    <text evidence="5">The sequence shown here is derived from an EMBL/GenBank/DDBJ whole genome shotgun (WGS) entry which is preliminary data.</text>
</comment>
<sequence length="116" mass="12724">MIGNKWAVPIVLTLHAKSPLRNSDLKHSVDGISPKELAKQLRLLEAAGVIGRKVYPSIPPRVEYWLTDLGSSLHPLLEGLAAWAALHGEQVERNRDEYAAGAEQEAASGSVVHRIW</sequence>
<dbReference type="Pfam" id="PF01638">
    <property type="entry name" value="HxlR"/>
    <property type="match status" value="1"/>
</dbReference>
<feature type="domain" description="HTH hxlR-type" evidence="4">
    <location>
        <begin position="1"/>
        <end position="92"/>
    </location>
</feature>
<evidence type="ECO:0000256" key="2">
    <source>
        <dbReference type="ARBA" id="ARBA00023125"/>
    </source>
</evidence>
<organism evidence="5 6">
    <name type="scientific">Paraherbaspirillum soli</name>
    <dbReference type="NCBI Taxonomy" id="631222"/>
    <lineage>
        <taxon>Bacteria</taxon>
        <taxon>Pseudomonadati</taxon>
        <taxon>Pseudomonadota</taxon>
        <taxon>Betaproteobacteria</taxon>
        <taxon>Burkholderiales</taxon>
        <taxon>Oxalobacteraceae</taxon>
        <taxon>Paraherbaspirillum</taxon>
    </lineage>
</organism>
<keyword evidence="2" id="KW-0238">DNA-binding</keyword>
<dbReference type="SUPFAM" id="SSF46785">
    <property type="entry name" value="Winged helix' DNA-binding domain"/>
    <property type="match status" value="1"/>
</dbReference>
<dbReference type="InterPro" id="IPR036388">
    <property type="entry name" value="WH-like_DNA-bd_sf"/>
</dbReference>
<evidence type="ECO:0000256" key="3">
    <source>
        <dbReference type="ARBA" id="ARBA00023163"/>
    </source>
</evidence>
<evidence type="ECO:0000256" key="1">
    <source>
        <dbReference type="ARBA" id="ARBA00023015"/>
    </source>
</evidence>
<reference evidence="6" key="1">
    <citation type="journal article" date="2019" name="Int. J. Syst. Evol. Microbiol.">
        <title>The Global Catalogue of Microorganisms (GCM) 10K type strain sequencing project: providing services to taxonomists for standard genome sequencing and annotation.</title>
        <authorList>
            <consortium name="The Broad Institute Genomics Platform"/>
            <consortium name="The Broad Institute Genome Sequencing Center for Infectious Disease"/>
            <person name="Wu L."/>
            <person name="Ma J."/>
        </authorList>
    </citation>
    <scope>NUCLEOTIDE SEQUENCE [LARGE SCALE GENOMIC DNA]</scope>
    <source>
        <strain evidence="6">JCM 17066</strain>
    </source>
</reference>
<evidence type="ECO:0000313" key="6">
    <source>
        <dbReference type="Proteomes" id="UP001596045"/>
    </source>
</evidence>